<keyword evidence="1" id="KW-0808">Transferase</keyword>
<dbReference type="InterPro" id="IPR050134">
    <property type="entry name" value="NAD-dep_sirtuin_deacylases"/>
</dbReference>
<name>A0A1R4JVE3_9MICC</name>
<feature type="binding site" evidence="3 4">
    <location>
        <position position="152"/>
    </location>
    <ligand>
        <name>Zn(2+)</name>
        <dbReference type="ChEBI" id="CHEBI:29105"/>
    </ligand>
</feature>
<dbReference type="GO" id="GO:0036055">
    <property type="term" value="F:protein-succinyllysine desuccinylase activity"/>
    <property type="evidence" value="ECO:0007669"/>
    <property type="project" value="UniProtKB-UniRule"/>
</dbReference>
<dbReference type="InterPro" id="IPR029035">
    <property type="entry name" value="DHS-like_NAD/FAD-binding_dom"/>
</dbReference>
<keyword evidence="2 3" id="KW-0520">NAD</keyword>
<evidence type="ECO:0000313" key="6">
    <source>
        <dbReference type="EMBL" id="SJN35932.1"/>
    </source>
</evidence>
<dbReference type="InterPro" id="IPR026591">
    <property type="entry name" value="Sirtuin_cat_small_dom_sf"/>
</dbReference>
<proteinExistence type="inferred from homology"/>
<comment type="subcellular location">
    <subcellularLocation>
        <location evidence="3">Cytoplasm</location>
    </subcellularLocation>
</comment>
<comment type="caution">
    <text evidence="3">Lacks conserved residue(s) required for the propagation of feature annotation.</text>
</comment>
<dbReference type="NCBIfam" id="NF001753">
    <property type="entry name" value="PRK00481.1-3"/>
    <property type="match status" value="1"/>
</dbReference>
<feature type="binding site" evidence="3">
    <location>
        <position position="274"/>
    </location>
    <ligand>
        <name>NAD(+)</name>
        <dbReference type="ChEBI" id="CHEBI:57540"/>
    </ligand>
</feature>
<dbReference type="RefSeq" id="WP_087134614.1">
    <property type="nucleotide sequence ID" value="NZ_FUKP01000067.1"/>
</dbReference>
<feature type="binding site" evidence="3">
    <location>
        <position position="77"/>
    </location>
    <ligand>
        <name>substrate</name>
    </ligand>
</feature>
<feature type="binding site" evidence="3">
    <location>
        <position position="80"/>
    </location>
    <ligand>
        <name>substrate</name>
    </ligand>
</feature>
<feature type="binding site" evidence="3">
    <location>
        <begin position="256"/>
        <end position="258"/>
    </location>
    <ligand>
        <name>NAD(+)</name>
        <dbReference type="ChEBI" id="CHEBI:57540"/>
    </ligand>
</feature>
<evidence type="ECO:0000256" key="2">
    <source>
        <dbReference type="ARBA" id="ARBA00023027"/>
    </source>
</evidence>
<dbReference type="CDD" id="cd01412">
    <property type="entry name" value="SIRT5_Af1_CobB"/>
    <property type="match status" value="1"/>
</dbReference>
<dbReference type="GO" id="GO:0005737">
    <property type="term" value="C:cytoplasm"/>
    <property type="evidence" value="ECO:0007669"/>
    <property type="project" value="UniProtKB-SubCell"/>
</dbReference>
<comment type="catalytic activity">
    <reaction evidence="3">
        <text>N(6)-succinyl-L-lysyl-[protein] + NAD(+) + H2O = 2''-O-succinyl-ADP-D-ribose + nicotinamide + L-lysyl-[protein]</text>
        <dbReference type="Rhea" id="RHEA:47668"/>
        <dbReference type="Rhea" id="RHEA-COMP:9752"/>
        <dbReference type="Rhea" id="RHEA-COMP:11877"/>
        <dbReference type="ChEBI" id="CHEBI:15377"/>
        <dbReference type="ChEBI" id="CHEBI:17154"/>
        <dbReference type="ChEBI" id="CHEBI:29969"/>
        <dbReference type="ChEBI" id="CHEBI:57540"/>
        <dbReference type="ChEBI" id="CHEBI:87830"/>
        <dbReference type="ChEBI" id="CHEBI:87832"/>
    </reaction>
</comment>
<dbReference type="InterPro" id="IPR027546">
    <property type="entry name" value="Sirtuin_class_III"/>
</dbReference>
<feature type="binding site" evidence="3 4">
    <location>
        <position position="192"/>
    </location>
    <ligand>
        <name>Zn(2+)</name>
        <dbReference type="ChEBI" id="CHEBI:29105"/>
    </ligand>
</feature>
<dbReference type="EC" id="2.3.1.286" evidence="3"/>
<protein>
    <recommendedName>
        <fullName evidence="3">NAD-dependent protein deacylase</fullName>
        <ecNumber evidence="3">2.3.1.286</ecNumber>
    </recommendedName>
    <alternativeName>
        <fullName evidence="3">Regulatory protein SIR2 homolog</fullName>
    </alternativeName>
</protein>
<reference evidence="6 7" key="1">
    <citation type="submission" date="2017-02" db="EMBL/GenBank/DDBJ databases">
        <authorList>
            <person name="Peterson S.W."/>
        </authorList>
    </citation>
    <scope>NUCLEOTIDE SEQUENCE [LARGE SCALE GENOMIC DNA]</scope>
    <source>
        <strain evidence="6 7">2B3F</strain>
    </source>
</reference>
<keyword evidence="3 4" id="KW-0479">Metal-binding</keyword>
<feature type="binding site" evidence="3">
    <location>
        <begin position="230"/>
        <end position="232"/>
    </location>
    <ligand>
        <name>NAD(+)</name>
        <dbReference type="ChEBI" id="CHEBI:57540"/>
    </ligand>
</feature>
<comment type="function">
    <text evidence="3">NAD-dependent lysine deacetylase and desuccinylase that specifically removes acetyl and succinyl groups on target proteins. Modulates the activities of several proteins which are inactive in their acylated form.</text>
</comment>
<feature type="domain" description="Deacetylase sirtuin-type" evidence="5">
    <location>
        <begin position="7"/>
        <end position="283"/>
    </location>
</feature>
<comment type="cofactor">
    <cofactor evidence="3">
        <name>Zn(2+)</name>
        <dbReference type="ChEBI" id="CHEBI:29105"/>
    </cofactor>
    <text evidence="3">Binds 1 zinc ion per subunit.</text>
</comment>
<dbReference type="Proteomes" id="UP000196230">
    <property type="component" value="Unassembled WGS sequence"/>
</dbReference>
<keyword evidence="3" id="KW-0963">Cytoplasm</keyword>
<dbReference type="PROSITE" id="PS50305">
    <property type="entry name" value="SIRTUIN"/>
    <property type="match status" value="1"/>
</dbReference>
<evidence type="ECO:0000313" key="7">
    <source>
        <dbReference type="Proteomes" id="UP000196230"/>
    </source>
</evidence>
<evidence type="ECO:0000256" key="4">
    <source>
        <dbReference type="PROSITE-ProRule" id="PRU00236"/>
    </source>
</evidence>
<dbReference type="GO" id="GO:0070403">
    <property type="term" value="F:NAD+ binding"/>
    <property type="evidence" value="ECO:0007669"/>
    <property type="project" value="UniProtKB-UniRule"/>
</dbReference>
<feature type="binding site" evidence="3">
    <location>
        <begin position="126"/>
        <end position="129"/>
    </location>
    <ligand>
        <name>NAD(+)</name>
        <dbReference type="ChEBI" id="CHEBI:57540"/>
    </ligand>
</feature>
<evidence type="ECO:0000256" key="3">
    <source>
        <dbReference type="HAMAP-Rule" id="MF_01121"/>
    </source>
</evidence>
<keyword evidence="3 4" id="KW-0862">Zinc</keyword>
<comment type="domain">
    <text evidence="3">2 residues (Tyr-77 and Arg-80) present in a large hydrophobic pocket are probably involved in substrate specificity. They are important for desuccinylation activity, but dispensable for deacetylation activity.</text>
</comment>
<dbReference type="GO" id="GO:0017136">
    <property type="term" value="F:histone deacetylase activity, NAD-dependent"/>
    <property type="evidence" value="ECO:0007669"/>
    <property type="project" value="TreeGrafter"/>
</dbReference>
<accession>A0A1R4JVE3</accession>
<dbReference type="Gene3D" id="3.30.1600.10">
    <property type="entry name" value="SIR2/SIRT2 'Small Domain"/>
    <property type="match status" value="1"/>
</dbReference>
<dbReference type="PANTHER" id="PTHR11085:SF10">
    <property type="entry name" value="NAD-DEPENDENT PROTEIN DEACYLASE SIRTUIN-5, MITOCHONDRIAL-RELATED"/>
    <property type="match status" value="1"/>
</dbReference>
<feature type="binding site" evidence="3 4">
    <location>
        <position position="155"/>
    </location>
    <ligand>
        <name>Zn(2+)</name>
        <dbReference type="ChEBI" id="CHEBI:29105"/>
    </ligand>
</feature>
<dbReference type="Pfam" id="PF02146">
    <property type="entry name" value="SIR2"/>
    <property type="match status" value="2"/>
</dbReference>
<dbReference type="SUPFAM" id="SSF52467">
    <property type="entry name" value="DHS-like NAD/FAD-binding domain"/>
    <property type="match status" value="1"/>
</dbReference>
<dbReference type="HAMAP" id="MF_01121">
    <property type="entry name" value="Sirtuin_ClassIII"/>
    <property type="match status" value="1"/>
</dbReference>
<dbReference type="InterPro" id="IPR003000">
    <property type="entry name" value="Sirtuin"/>
</dbReference>
<comment type="catalytic activity">
    <reaction evidence="3">
        <text>N(6)-acetyl-L-lysyl-[protein] + NAD(+) + H2O = 2''-O-acetyl-ADP-D-ribose + nicotinamide + L-lysyl-[protein]</text>
        <dbReference type="Rhea" id="RHEA:43636"/>
        <dbReference type="Rhea" id="RHEA-COMP:9752"/>
        <dbReference type="Rhea" id="RHEA-COMP:10731"/>
        <dbReference type="ChEBI" id="CHEBI:15377"/>
        <dbReference type="ChEBI" id="CHEBI:17154"/>
        <dbReference type="ChEBI" id="CHEBI:29969"/>
        <dbReference type="ChEBI" id="CHEBI:57540"/>
        <dbReference type="ChEBI" id="CHEBI:61930"/>
        <dbReference type="ChEBI" id="CHEBI:83767"/>
        <dbReference type="EC" id="2.3.1.286"/>
    </reaction>
</comment>
<dbReference type="InterPro" id="IPR026590">
    <property type="entry name" value="Ssirtuin_cat_dom"/>
</dbReference>
<dbReference type="PANTHER" id="PTHR11085">
    <property type="entry name" value="NAD-DEPENDENT PROTEIN DEACYLASE SIRTUIN-5, MITOCHONDRIAL-RELATED"/>
    <property type="match status" value="1"/>
</dbReference>
<sequence>MSEIPTPAVDPGLLAEVRDLVAAARRPVVLSGAGMSAESGIPTFRDAQTGLWERFSAEQLATEEAFLADPKLVWSWYRWRARMVRARQPNPGHEAVARWQQRLDALPDDGSSPEAGGAPGLVVATQNVDDLHERAGTRVLSHLHGSLFEFRCVLCQSPADVDLGELDQGVQAGSEEDLEAQRLHTPPRCEVCGEGRLRPGIVWFGEMLPTAAWDRAYDALERCDLCVVVGTSGLVQPAASLPLVALGAGAPVVEVNPDQTELTDAVTHVLRGTAGQVLPALVD</sequence>
<feature type="active site" description="Proton acceptor" evidence="3 4">
    <location>
        <position position="144"/>
    </location>
</feature>
<dbReference type="GO" id="GO:0036054">
    <property type="term" value="F:protein-malonyllysine demalonylase activity"/>
    <property type="evidence" value="ECO:0007669"/>
    <property type="project" value="InterPro"/>
</dbReference>
<feature type="binding site" evidence="3 4">
    <location>
        <position position="189"/>
    </location>
    <ligand>
        <name>Zn(2+)</name>
        <dbReference type="ChEBI" id="CHEBI:29105"/>
    </ligand>
</feature>
<comment type="similarity">
    <text evidence="3">Belongs to the sirtuin family. Class III subfamily.</text>
</comment>
<gene>
    <name evidence="3" type="primary">cobB</name>
    <name evidence="6" type="ORF">FM125_10930</name>
</gene>
<organism evidence="6 7">
    <name type="scientific">Micrococcus lylae</name>
    <dbReference type="NCBI Taxonomy" id="1273"/>
    <lineage>
        <taxon>Bacteria</taxon>
        <taxon>Bacillati</taxon>
        <taxon>Actinomycetota</taxon>
        <taxon>Actinomycetes</taxon>
        <taxon>Micrococcales</taxon>
        <taxon>Micrococcaceae</taxon>
        <taxon>Micrococcus</taxon>
    </lineage>
</organism>
<evidence type="ECO:0000256" key="1">
    <source>
        <dbReference type="ARBA" id="ARBA00022679"/>
    </source>
</evidence>
<dbReference type="GO" id="GO:0008270">
    <property type="term" value="F:zinc ion binding"/>
    <property type="evidence" value="ECO:0007669"/>
    <property type="project" value="UniProtKB-UniRule"/>
</dbReference>
<dbReference type="AlphaFoldDB" id="A0A1R4JVE3"/>
<evidence type="ECO:0000259" key="5">
    <source>
        <dbReference type="PROSITE" id="PS50305"/>
    </source>
</evidence>
<dbReference type="Gene3D" id="3.40.50.1220">
    <property type="entry name" value="TPP-binding domain"/>
    <property type="match status" value="1"/>
</dbReference>
<dbReference type="EMBL" id="FUKP01000067">
    <property type="protein sequence ID" value="SJN35932.1"/>
    <property type="molecule type" value="Genomic_DNA"/>
</dbReference>